<keyword evidence="3" id="KW-0328">Glycosyltransferase</keyword>
<proteinExistence type="predicted"/>
<keyword evidence="6 8" id="KW-1133">Transmembrane helix</keyword>
<feature type="transmembrane region" description="Helical" evidence="8">
    <location>
        <begin position="632"/>
        <end position="649"/>
    </location>
</feature>
<evidence type="ECO:0000256" key="8">
    <source>
        <dbReference type="SAM" id="Phobius"/>
    </source>
</evidence>
<gene>
    <name evidence="9" type="ORF">JO380_002903</name>
</gene>
<dbReference type="InterPro" id="IPR050297">
    <property type="entry name" value="LipidA_mod_glycosyltrf_83"/>
</dbReference>
<evidence type="ECO:0000256" key="1">
    <source>
        <dbReference type="ARBA" id="ARBA00004651"/>
    </source>
</evidence>
<evidence type="ECO:0000256" key="3">
    <source>
        <dbReference type="ARBA" id="ARBA00022676"/>
    </source>
</evidence>
<feature type="transmembrane region" description="Helical" evidence="8">
    <location>
        <begin position="219"/>
        <end position="237"/>
    </location>
</feature>
<dbReference type="PANTHER" id="PTHR33908:SF11">
    <property type="entry name" value="MEMBRANE PROTEIN"/>
    <property type="match status" value="1"/>
</dbReference>
<evidence type="ECO:0000256" key="2">
    <source>
        <dbReference type="ARBA" id="ARBA00022475"/>
    </source>
</evidence>
<comment type="caution">
    <text evidence="9">The sequence shown here is derived from an EMBL/GenBank/DDBJ whole genome shotgun (WGS) entry which is preliminary data.</text>
</comment>
<accession>A0ABU0GME7</accession>
<feature type="transmembrane region" description="Helical" evidence="8">
    <location>
        <begin position="191"/>
        <end position="212"/>
    </location>
</feature>
<evidence type="ECO:0008006" key="11">
    <source>
        <dbReference type="Google" id="ProtNLM"/>
    </source>
</evidence>
<keyword evidence="2" id="KW-1003">Cell membrane</keyword>
<feature type="transmembrane region" description="Helical" evidence="8">
    <location>
        <begin position="353"/>
        <end position="374"/>
    </location>
</feature>
<evidence type="ECO:0000256" key="4">
    <source>
        <dbReference type="ARBA" id="ARBA00022679"/>
    </source>
</evidence>
<comment type="subcellular location">
    <subcellularLocation>
        <location evidence="1">Cell membrane</location>
        <topology evidence="1">Multi-pass membrane protein</topology>
    </subcellularLocation>
</comment>
<keyword evidence="4" id="KW-0808">Transferase</keyword>
<dbReference type="PANTHER" id="PTHR33908">
    <property type="entry name" value="MANNOSYLTRANSFERASE YKCB-RELATED"/>
    <property type="match status" value="1"/>
</dbReference>
<keyword evidence="5 8" id="KW-0812">Transmembrane</keyword>
<evidence type="ECO:0000313" key="10">
    <source>
        <dbReference type="Proteomes" id="UP001240250"/>
    </source>
</evidence>
<feature type="transmembrane region" description="Helical" evidence="8">
    <location>
        <begin position="473"/>
        <end position="495"/>
    </location>
</feature>
<dbReference type="RefSeq" id="WP_134850701.1">
    <property type="nucleotide sequence ID" value="NZ_JAUSVM010000001.1"/>
</dbReference>
<feature type="transmembrane region" description="Helical" evidence="8">
    <location>
        <begin position="661"/>
        <end position="682"/>
    </location>
</feature>
<protein>
    <recommendedName>
        <fullName evidence="11">Glycosyltransferase RgtA/B/C/D-like domain-containing protein</fullName>
    </recommendedName>
</protein>
<dbReference type="InterPro" id="IPR018674">
    <property type="entry name" value="DUF2142_membrane"/>
</dbReference>
<evidence type="ECO:0000256" key="5">
    <source>
        <dbReference type="ARBA" id="ARBA00022692"/>
    </source>
</evidence>
<feature type="transmembrane region" description="Helical" evidence="8">
    <location>
        <begin position="394"/>
        <end position="417"/>
    </location>
</feature>
<feature type="transmembrane region" description="Helical" evidence="8">
    <location>
        <begin position="429"/>
        <end position="461"/>
    </location>
</feature>
<name>A0ABU0GME7_9CELL</name>
<sequence length="687" mass="74030">MGRREGGRWAVRARRWLAPVLCAAVVLLGLVLALSARVGPQQGAVTQGFTLTEGDGVLATGEPFSFDLTATEDDLSAVGMVLGTWMDSADCTLTTTIERDGEQLASQDTACDDLPDTVLTPLVEFEPIPDSQGEDFTVTLSVTEDSPLPPAIWETLDGNPAAVALYGERDRPMLSVVDDVLDRVAAYAPVWGSPAWVVTLAALVLAGVALLALRPRWGLVTVIVLVLARGLLWSVLIPPLQGMDEPAHFANVQFIAEEGRLPNWNTDERSQAYSDSLGAAAQEMRVSRFAPTDRPDYDDASVERLRREDAAAGTDSDGTGPAASYPPPYYAIGALFYQLAPDDTVAQVHAVRLWSALLGVAAIVFAWLFAGEVLPGRRTARAGLVTAIALQPMLAHQFALVNNDGWVIAAGFAALWIGARLVRTARGPWWMLAAGAVAGAAALGKPFAALMVLPIALGWFLGKIRYRVRDWRVLLVEPLLAAVGVALTYGVWLVAARVLGIDTGLGFPQGAPDGPRGVLDYVRTQVSTDLAEFRQLWVDQMWGNFGWVNTPLPFGAQQVIWASYLLLAVATITWLVLLVRDRRRGVVDEEVRGIDRMVALCVLSGLGALLGMYVVEYGYFRSTGLTNLLQGRYLLMIVPALLALPPLLAERLSRRRPAAAVAAWVVAVGVLALHVTSVLVIAQKYYL</sequence>
<evidence type="ECO:0000256" key="7">
    <source>
        <dbReference type="ARBA" id="ARBA00023136"/>
    </source>
</evidence>
<evidence type="ECO:0000256" key="6">
    <source>
        <dbReference type="ARBA" id="ARBA00022989"/>
    </source>
</evidence>
<dbReference type="Proteomes" id="UP001240250">
    <property type="component" value="Unassembled WGS sequence"/>
</dbReference>
<feature type="transmembrane region" description="Helical" evidence="8">
    <location>
        <begin position="600"/>
        <end position="620"/>
    </location>
</feature>
<feature type="transmembrane region" description="Helical" evidence="8">
    <location>
        <begin position="559"/>
        <end position="579"/>
    </location>
</feature>
<keyword evidence="7 8" id="KW-0472">Membrane</keyword>
<dbReference type="Pfam" id="PF09913">
    <property type="entry name" value="DUF2142"/>
    <property type="match status" value="1"/>
</dbReference>
<reference evidence="9 10" key="1">
    <citation type="submission" date="2023-07" db="EMBL/GenBank/DDBJ databases">
        <title>Sequencing the genomes of 1000 actinobacteria strains.</title>
        <authorList>
            <person name="Klenk H.-P."/>
        </authorList>
    </citation>
    <scope>NUCLEOTIDE SEQUENCE [LARGE SCALE GENOMIC DNA]</scope>
    <source>
        <strain evidence="9 10">DSM 14785</strain>
    </source>
</reference>
<keyword evidence="10" id="KW-1185">Reference proteome</keyword>
<evidence type="ECO:0000313" key="9">
    <source>
        <dbReference type="EMBL" id="MDQ0426522.1"/>
    </source>
</evidence>
<dbReference type="EMBL" id="JAUSVM010000001">
    <property type="protein sequence ID" value="MDQ0426522.1"/>
    <property type="molecule type" value="Genomic_DNA"/>
</dbReference>
<organism evidence="9 10">
    <name type="scientific">Cellulomonas iranensis</name>
    <dbReference type="NCBI Taxonomy" id="76862"/>
    <lineage>
        <taxon>Bacteria</taxon>
        <taxon>Bacillati</taxon>
        <taxon>Actinomycetota</taxon>
        <taxon>Actinomycetes</taxon>
        <taxon>Micrococcales</taxon>
        <taxon>Cellulomonadaceae</taxon>
        <taxon>Cellulomonas</taxon>
    </lineage>
</organism>